<gene>
    <name evidence="3" type="ORF">ACHAWU_008302</name>
</gene>
<dbReference type="EMBL" id="JALLBG020000228">
    <property type="protein sequence ID" value="KAL3758548.1"/>
    <property type="molecule type" value="Genomic_DNA"/>
</dbReference>
<evidence type="ECO:0000259" key="2">
    <source>
        <dbReference type="SMART" id="SM00254"/>
    </source>
</evidence>
<comment type="caution">
    <text evidence="3">The sequence shown here is derived from an EMBL/GenBank/DDBJ whole genome shotgun (WGS) entry which is preliminary data.</text>
</comment>
<dbReference type="Proteomes" id="UP001530293">
    <property type="component" value="Unassembled WGS sequence"/>
</dbReference>
<organism evidence="3 4">
    <name type="scientific">Discostella pseudostelligera</name>
    <dbReference type="NCBI Taxonomy" id="259834"/>
    <lineage>
        <taxon>Eukaryota</taxon>
        <taxon>Sar</taxon>
        <taxon>Stramenopiles</taxon>
        <taxon>Ochrophyta</taxon>
        <taxon>Bacillariophyta</taxon>
        <taxon>Coscinodiscophyceae</taxon>
        <taxon>Thalassiosirophycidae</taxon>
        <taxon>Stephanodiscales</taxon>
        <taxon>Stephanodiscaceae</taxon>
        <taxon>Discostella</taxon>
    </lineage>
</organism>
<feature type="compositionally biased region" description="Acidic residues" evidence="1">
    <location>
        <begin position="387"/>
        <end position="419"/>
    </location>
</feature>
<feature type="compositionally biased region" description="Basic and acidic residues" evidence="1">
    <location>
        <begin position="352"/>
        <end position="365"/>
    </location>
</feature>
<evidence type="ECO:0000313" key="3">
    <source>
        <dbReference type="EMBL" id="KAL3758548.1"/>
    </source>
</evidence>
<dbReference type="InterPro" id="IPR003582">
    <property type="entry name" value="ShKT_dom"/>
</dbReference>
<feature type="region of interest" description="Disordered" evidence="1">
    <location>
        <begin position="336"/>
        <end position="498"/>
    </location>
</feature>
<feature type="compositionally biased region" description="Polar residues" evidence="1">
    <location>
        <begin position="246"/>
        <end position="257"/>
    </location>
</feature>
<evidence type="ECO:0000256" key="1">
    <source>
        <dbReference type="SAM" id="MobiDB-lite"/>
    </source>
</evidence>
<reference evidence="3 4" key="1">
    <citation type="submission" date="2024-10" db="EMBL/GenBank/DDBJ databases">
        <title>Updated reference genomes for cyclostephanoid diatoms.</title>
        <authorList>
            <person name="Roberts W.R."/>
            <person name="Alverson A.J."/>
        </authorList>
    </citation>
    <scope>NUCLEOTIDE SEQUENCE [LARGE SCALE GENOMIC DNA]</scope>
    <source>
        <strain evidence="3 4">AJA232-27</strain>
    </source>
</reference>
<keyword evidence="4" id="KW-1185">Reference proteome</keyword>
<protein>
    <recommendedName>
        <fullName evidence="2">ShKT domain-containing protein</fullName>
    </recommendedName>
</protein>
<feature type="compositionally biased region" description="Acidic residues" evidence="1">
    <location>
        <begin position="465"/>
        <end position="481"/>
    </location>
</feature>
<feature type="compositionally biased region" description="Polar residues" evidence="1">
    <location>
        <begin position="369"/>
        <end position="383"/>
    </location>
</feature>
<feature type="domain" description="ShKT" evidence="2">
    <location>
        <begin position="281"/>
        <end position="339"/>
    </location>
</feature>
<name>A0ABD3M494_9STRA</name>
<evidence type="ECO:0000313" key="4">
    <source>
        <dbReference type="Proteomes" id="UP001530293"/>
    </source>
</evidence>
<dbReference type="SMART" id="SM00254">
    <property type="entry name" value="ShKT"/>
    <property type="match status" value="2"/>
</dbReference>
<dbReference type="AlphaFoldDB" id="A0ABD3M494"/>
<sequence length="498" mass="54474">MPHASDLEEFGLEVEHEHHALMGSSSDAADMSEYSVGASSSSLTTHRRAQHIALSTPSKEQRSLLQSINVRPPRLLRPGMFKWATLMIGLALVVFLNLGQESEEANYFEEGLPDIEICEDDDIAFSNMFKSESDCATFVKASSNEDDMTTRCNQPIGIPDENEFQMLLKHFCRKSCGLCGIAEDAQVLVGENSEANIEAAVQEIAGEIEEKELEVKIEKEKEQQSREKELEKEIAKELNVQEEEQLAQSSAPESTTLQEDEEVPLNIQNTSSAENGPTELSCQDETTVDKVNCTHVSILSNTTLRNELCNSPIDETDEENESDMKAVKHICRKSCGLCDDSTDIKGAVDSVGEEKASGHEEHNNDESDSTTARVSSKNKSQNGDAALDVEVEQSNNADEDDDGGANDDAGEDDNDDESDSLASDTDAQQLKASEHKEAGVTSKNKLQNGDVAVDEKVEQSNHSTDDDDVDNEGDDDDDNEGDSSANNTVRKRDVGAMR</sequence>
<feature type="region of interest" description="Disordered" evidence="1">
    <location>
        <begin position="238"/>
        <end position="260"/>
    </location>
</feature>
<proteinExistence type="predicted"/>
<feature type="domain" description="ShKT" evidence="2">
    <location>
        <begin position="117"/>
        <end position="180"/>
    </location>
</feature>
<accession>A0ABD3M494</accession>